<evidence type="ECO:0000313" key="1">
    <source>
        <dbReference type="EMBL" id="KAH9777722.1"/>
    </source>
</evidence>
<sequence>MAGDESGPSLYRDLLDRFEGLEAGHAKLREELNDLLLQEKKKNDDVDEVATTSDSDAAWSSTLPGCFNEVGPYRSVLESMGHAVHFVGEWKCAHRVLIGSMKLHEWCLNINLSASRNFCICPSNCNAELAMDVIGNRRNRSAESLYGWKDREVFGQRVTEFLIAEEFHSPHKKIMERLASGQSWSGQFPFKKRSGEILMAVVTKSPLYEDGELAGFITVSSDAAIFNSINPQHPRPYPNRGQMHGLNLKKIQWQPHQPQIAQVPNIASSVTNLASKFLLRRRGDDMSNASESSRSKKDATDTEDFKLEKSGTMEEKLNSNFHNEESTAAGRSFRKDESAFEIAQPSKITAKVLEKMHIGETGTYVGGDDGSLRQNGLRYKSFCNEITNKPNSSRFPDQHTSSSEDKAKCVGKINSSFAAENANANICQHRLPNASEEIFCDLAFSRECNDRGTSTGHRELLPGHDVNELDPDGKQYPSLGESSRSRESSSSKGDNETSCATDGGIRWEDLQLGEEIGLVLLSTSSIHHKLFLYKTNSALHVTIGVAYNFTDLACGSYAVVYRGIWNGSDVAVKVYFGSEYIEGTLKNYQKEIDIIKKLRHPNVLLFMGAVASQERLGIVTEFLPRGSLFKTLHKNYQALDIKRRLRMALDVARGMNYLHHRNPPIVHRDLKSSNLLVDKNWTVKVGDFGLSSLKNATYLTAKSGRGTPQWMAPEVLRSEPSNEKSDVFSFGVILWELVTASIPWNNLNLMQVVGVVGFMDRRLELPEGLDPRLESIIHDCWQSDPDQRPSFQVIIQRMSGLLRRDGAATVEKNSEC</sequence>
<organism evidence="1 2">
    <name type="scientific">Citrus sinensis</name>
    <name type="common">Sweet orange</name>
    <name type="synonym">Citrus aurantium var. sinensis</name>
    <dbReference type="NCBI Taxonomy" id="2711"/>
    <lineage>
        <taxon>Eukaryota</taxon>
        <taxon>Viridiplantae</taxon>
        <taxon>Streptophyta</taxon>
        <taxon>Embryophyta</taxon>
        <taxon>Tracheophyta</taxon>
        <taxon>Spermatophyta</taxon>
        <taxon>Magnoliopsida</taxon>
        <taxon>eudicotyledons</taxon>
        <taxon>Gunneridae</taxon>
        <taxon>Pentapetalae</taxon>
        <taxon>rosids</taxon>
        <taxon>malvids</taxon>
        <taxon>Sapindales</taxon>
        <taxon>Rutaceae</taxon>
        <taxon>Aurantioideae</taxon>
        <taxon>Citrus</taxon>
    </lineage>
</organism>
<dbReference type="EMBL" id="CM039172">
    <property type="protein sequence ID" value="KAH9777722.1"/>
    <property type="molecule type" value="Genomic_DNA"/>
</dbReference>
<comment type="caution">
    <text evidence="1">The sequence shown here is derived from an EMBL/GenBank/DDBJ whole genome shotgun (WGS) entry which is preliminary data.</text>
</comment>
<protein>
    <submittedName>
        <fullName evidence="1">PAS domain-containing protein tyrosine kinase family protein</fullName>
    </submittedName>
</protein>
<keyword evidence="1" id="KW-0808">Transferase</keyword>
<gene>
    <name evidence="1" type="ORF">KPL71_007116</name>
</gene>
<keyword evidence="2" id="KW-1185">Reference proteome</keyword>
<dbReference type="Proteomes" id="UP000829398">
    <property type="component" value="Chromosome 3"/>
</dbReference>
<evidence type="ECO:0000313" key="2">
    <source>
        <dbReference type="Proteomes" id="UP000829398"/>
    </source>
</evidence>
<proteinExistence type="predicted"/>
<name>A0ACB8LVW3_CITSI</name>
<keyword evidence="1" id="KW-0418">Kinase</keyword>
<reference evidence="2" key="1">
    <citation type="journal article" date="2023" name="Hortic. Res.">
        <title>A chromosome-level phased genome enabling allele-level studies in sweet orange: a case study on citrus Huanglongbing tolerance.</title>
        <authorList>
            <person name="Wu B."/>
            <person name="Yu Q."/>
            <person name="Deng Z."/>
            <person name="Duan Y."/>
            <person name="Luo F."/>
            <person name="Gmitter F. Jr."/>
        </authorList>
    </citation>
    <scope>NUCLEOTIDE SEQUENCE [LARGE SCALE GENOMIC DNA]</scope>
    <source>
        <strain evidence="2">cv. Valencia</strain>
    </source>
</reference>
<accession>A0ACB8LVW3</accession>